<evidence type="ECO:0000313" key="2">
    <source>
        <dbReference type="EMBL" id="KAG0449363.1"/>
    </source>
</evidence>
<dbReference type="InterPro" id="IPR008480">
    <property type="entry name" value="DUF761_pln"/>
</dbReference>
<dbReference type="PANTHER" id="PTHR33511">
    <property type="entry name" value="OS06G0632400 PROTEIN"/>
    <property type="match status" value="1"/>
</dbReference>
<comment type="caution">
    <text evidence="2">The sequence shown here is derived from an EMBL/GenBank/DDBJ whole genome shotgun (WGS) entry which is preliminary data.</text>
</comment>
<dbReference type="Pfam" id="PF05553">
    <property type="entry name" value="DUF761"/>
    <property type="match status" value="1"/>
</dbReference>
<sequence length="72" mass="8049">MGGKSSSLSCSCLGFSTSIEDDEQEWRQISKVRPSDEDHGSWVGEPDVDRKASDFIAKFHESRCMDAEHITV</sequence>
<dbReference type="EMBL" id="JADCNL010000193">
    <property type="protein sequence ID" value="KAG0449363.1"/>
    <property type="molecule type" value="Genomic_DNA"/>
</dbReference>
<dbReference type="Proteomes" id="UP000639772">
    <property type="component" value="Unassembled WGS sequence"/>
</dbReference>
<keyword evidence="3" id="KW-1185">Reference proteome</keyword>
<dbReference type="AlphaFoldDB" id="A0A835U5F2"/>
<gene>
    <name evidence="1" type="ORF">HPP92_027402</name>
    <name evidence="2" type="ORF">HPP92_027403</name>
</gene>
<evidence type="ECO:0000313" key="4">
    <source>
        <dbReference type="Proteomes" id="UP000639772"/>
    </source>
</evidence>
<evidence type="ECO:0000313" key="3">
    <source>
        <dbReference type="Proteomes" id="UP000636800"/>
    </source>
</evidence>
<evidence type="ECO:0000313" key="1">
    <source>
        <dbReference type="EMBL" id="KAG0449285.1"/>
    </source>
</evidence>
<proteinExistence type="predicted"/>
<dbReference type="Proteomes" id="UP000636800">
    <property type="component" value="Unassembled WGS sequence"/>
</dbReference>
<protein>
    <submittedName>
        <fullName evidence="2">Uncharacterized protein</fullName>
    </submittedName>
</protein>
<accession>A0A835U5F2</accession>
<name>A0A835U5F2_VANPL</name>
<dbReference type="OrthoDB" id="654716at2759"/>
<reference evidence="3 4" key="1">
    <citation type="journal article" date="2020" name="Nat. Food">
        <title>A phased Vanilla planifolia genome enables genetic improvement of flavour and production.</title>
        <authorList>
            <person name="Hasing T."/>
            <person name="Tang H."/>
            <person name="Brym M."/>
            <person name="Khazi F."/>
            <person name="Huang T."/>
            <person name="Chambers A.H."/>
        </authorList>
    </citation>
    <scope>NUCLEOTIDE SEQUENCE [LARGE SCALE GENOMIC DNA]</scope>
    <source>
        <tissue evidence="2">Leaf</tissue>
    </source>
</reference>
<dbReference type="EMBL" id="JADCNM010000194">
    <property type="protein sequence ID" value="KAG0449285.1"/>
    <property type="molecule type" value="Genomic_DNA"/>
</dbReference>
<organism evidence="2 3">
    <name type="scientific">Vanilla planifolia</name>
    <name type="common">Vanilla</name>
    <dbReference type="NCBI Taxonomy" id="51239"/>
    <lineage>
        <taxon>Eukaryota</taxon>
        <taxon>Viridiplantae</taxon>
        <taxon>Streptophyta</taxon>
        <taxon>Embryophyta</taxon>
        <taxon>Tracheophyta</taxon>
        <taxon>Spermatophyta</taxon>
        <taxon>Magnoliopsida</taxon>
        <taxon>Liliopsida</taxon>
        <taxon>Asparagales</taxon>
        <taxon>Orchidaceae</taxon>
        <taxon>Vanilloideae</taxon>
        <taxon>Vanilleae</taxon>
        <taxon>Vanilla</taxon>
    </lineage>
</organism>